<dbReference type="InterPro" id="IPR029058">
    <property type="entry name" value="AB_hydrolase_fold"/>
</dbReference>
<dbReference type="Proteomes" id="UP001228139">
    <property type="component" value="Chromosome"/>
</dbReference>
<dbReference type="PANTHER" id="PTHR10272:SF0">
    <property type="entry name" value="PLATELET-ACTIVATING FACTOR ACETYLHYDROLASE"/>
    <property type="match status" value="1"/>
</dbReference>
<dbReference type="Gene3D" id="3.40.50.1820">
    <property type="entry name" value="alpha/beta hydrolase"/>
    <property type="match status" value="1"/>
</dbReference>
<dbReference type="SUPFAM" id="SSF53474">
    <property type="entry name" value="alpha/beta-Hydrolases"/>
    <property type="match status" value="1"/>
</dbReference>
<dbReference type="InterPro" id="IPR000073">
    <property type="entry name" value="AB_hydrolase_1"/>
</dbReference>
<evidence type="ECO:0000259" key="4">
    <source>
        <dbReference type="Pfam" id="PF12697"/>
    </source>
</evidence>
<dbReference type="KEGG" id="epi:Q3V30_12335"/>
<keyword evidence="3" id="KW-0443">Lipid metabolism</keyword>
<dbReference type="GO" id="GO:0003847">
    <property type="term" value="F:1-alkyl-2-acetylglycerophosphocholine esterase activity"/>
    <property type="evidence" value="ECO:0007669"/>
    <property type="project" value="TreeGrafter"/>
</dbReference>
<evidence type="ECO:0000313" key="5">
    <source>
        <dbReference type="EMBL" id="WLS77278.1"/>
    </source>
</evidence>
<evidence type="ECO:0000313" key="6">
    <source>
        <dbReference type="Proteomes" id="UP001228139"/>
    </source>
</evidence>
<keyword evidence="1 5" id="KW-0378">Hydrolase</keyword>
<dbReference type="InterPro" id="IPR016986">
    <property type="entry name" value="UCP031982_abhydr"/>
</dbReference>
<dbReference type="AlphaFoldDB" id="A0AA50DHW7"/>
<accession>A0AA50DHW7</accession>
<feature type="domain" description="AB hydrolase-1" evidence="4">
    <location>
        <begin position="79"/>
        <end position="219"/>
    </location>
</feature>
<keyword evidence="6" id="KW-1185">Reference proteome</keyword>
<keyword evidence="2" id="KW-0442">Lipid degradation</keyword>
<sequence>MNRFYFVILLLLIVNTELHASVGFHQSVLISPGERTLSVTMWYPIQLESGLKPVGENAAFYGVDVITDAPPGPEKHPLVLLSHGYGGSWRNLSWLAAALVAQGYIVAAPDHPGTTALNKNPAEASRLWLRPHDLTRVLNYLLANATLVGKIDDKRIAATGHSLGGWTVMALAGAKFSPTQFRRECKKTSSVTVCNLQKKLGLNTPDADRHFAAALADPRIKSVIALDAGLVRGFTQASLSHITIPVLLLAAGNNIADLPAHDESGYLAKYLPPSLVKFNIIPDASHFSFMQLCKPNAAQLIDKDAPGEGIICRDATQRSRATLHQEIQHQIIDFLAVSLNYCPIKSQGSLVDKHGGILQDSSQLSVKIRD</sequence>
<evidence type="ECO:0000256" key="2">
    <source>
        <dbReference type="ARBA" id="ARBA00022963"/>
    </source>
</evidence>
<dbReference type="PANTHER" id="PTHR10272">
    <property type="entry name" value="PLATELET-ACTIVATING FACTOR ACETYLHYDROLASE"/>
    <property type="match status" value="1"/>
</dbReference>
<organism evidence="5 6">
    <name type="scientific">Erwinia pyri</name>
    <dbReference type="NCBI Taxonomy" id="3062598"/>
    <lineage>
        <taxon>Bacteria</taxon>
        <taxon>Pseudomonadati</taxon>
        <taxon>Pseudomonadota</taxon>
        <taxon>Gammaproteobacteria</taxon>
        <taxon>Enterobacterales</taxon>
        <taxon>Erwiniaceae</taxon>
        <taxon>Erwinia</taxon>
    </lineage>
</organism>
<dbReference type="PIRSF" id="PIRSF031982">
    <property type="entry name" value="UCP031982_abhydr"/>
    <property type="match status" value="1"/>
</dbReference>
<dbReference type="RefSeq" id="WP_306206063.1">
    <property type="nucleotide sequence ID" value="NZ_CP132353.1"/>
</dbReference>
<dbReference type="GO" id="GO:0016042">
    <property type="term" value="P:lipid catabolic process"/>
    <property type="evidence" value="ECO:0007669"/>
    <property type="project" value="UniProtKB-KW"/>
</dbReference>
<proteinExistence type="predicted"/>
<dbReference type="EMBL" id="CP132353">
    <property type="protein sequence ID" value="WLS77278.1"/>
    <property type="molecule type" value="Genomic_DNA"/>
</dbReference>
<name>A0AA50DHW7_9GAMM</name>
<evidence type="ECO:0000256" key="3">
    <source>
        <dbReference type="ARBA" id="ARBA00023098"/>
    </source>
</evidence>
<protein>
    <submittedName>
        <fullName evidence="5">Alpha/beta fold hydrolase</fullName>
    </submittedName>
</protein>
<gene>
    <name evidence="5" type="ORF">Q3V30_12335</name>
</gene>
<reference evidence="5 6" key="1">
    <citation type="submission" date="2023-07" db="EMBL/GenBank/DDBJ databases">
        <title>Pathogenic bacteria of pear tree diseases.</title>
        <authorList>
            <person name="Zhang Z."/>
            <person name="He L."/>
            <person name="Huang R."/>
        </authorList>
    </citation>
    <scope>NUCLEOTIDE SEQUENCE [LARGE SCALE GENOMIC DNA]</scope>
    <source>
        <strain evidence="5 6">DE2</strain>
    </source>
</reference>
<dbReference type="Pfam" id="PF12697">
    <property type="entry name" value="Abhydrolase_6"/>
    <property type="match status" value="1"/>
</dbReference>
<evidence type="ECO:0000256" key="1">
    <source>
        <dbReference type="ARBA" id="ARBA00022801"/>
    </source>
</evidence>